<feature type="domain" description="Protein kinase" evidence="22">
    <location>
        <begin position="391"/>
        <end position="673"/>
    </location>
</feature>
<dbReference type="InterPro" id="IPR011009">
    <property type="entry name" value="Kinase-like_dom_sf"/>
</dbReference>
<dbReference type="GO" id="GO:0004674">
    <property type="term" value="F:protein serine/threonine kinase activity"/>
    <property type="evidence" value="ECO:0007669"/>
    <property type="project" value="UniProtKB-KW"/>
</dbReference>
<evidence type="ECO:0000256" key="21">
    <source>
        <dbReference type="SAM" id="SignalP"/>
    </source>
</evidence>
<dbReference type="GO" id="GO:0030247">
    <property type="term" value="F:polysaccharide binding"/>
    <property type="evidence" value="ECO:0007669"/>
    <property type="project" value="InterPro"/>
</dbReference>
<evidence type="ECO:0000313" key="23">
    <source>
        <dbReference type="EnsemblPlants" id="AET3Gv20634600.9"/>
    </source>
</evidence>
<dbReference type="Pfam" id="PF00069">
    <property type="entry name" value="Pkinase"/>
    <property type="match status" value="1"/>
</dbReference>
<reference evidence="23" key="3">
    <citation type="journal article" date="2017" name="Nature">
        <title>Genome sequence of the progenitor of the wheat D genome Aegilops tauschii.</title>
        <authorList>
            <person name="Luo M.C."/>
            <person name="Gu Y.Q."/>
            <person name="Puiu D."/>
            <person name="Wang H."/>
            <person name="Twardziok S.O."/>
            <person name="Deal K.R."/>
            <person name="Huo N."/>
            <person name="Zhu T."/>
            <person name="Wang L."/>
            <person name="Wang Y."/>
            <person name="McGuire P.E."/>
            <person name="Liu S."/>
            <person name="Long H."/>
            <person name="Ramasamy R.K."/>
            <person name="Rodriguez J.C."/>
            <person name="Van S.L."/>
            <person name="Yuan L."/>
            <person name="Wang Z."/>
            <person name="Xia Z."/>
            <person name="Xiao L."/>
            <person name="Anderson O.D."/>
            <person name="Ouyang S."/>
            <person name="Liang Y."/>
            <person name="Zimin A.V."/>
            <person name="Pertea G."/>
            <person name="Qi P."/>
            <person name="Bennetzen J.L."/>
            <person name="Dai X."/>
            <person name="Dawson M.W."/>
            <person name="Muller H.G."/>
            <person name="Kugler K."/>
            <person name="Rivarola-Duarte L."/>
            <person name="Spannagl M."/>
            <person name="Mayer K.F.X."/>
            <person name="Lu F.H."/>
            <person name="Bevan M.W."/>
            <person name="Leroy P."/>
            <person name="Li P."/>
            <person name="You F.M."/>
            <person name="Sun Q."/>
            <person name="Liu Z."/>
            <person name="Lyons E."/>
            <person name="Wicker T."/>
            <person name="Salzberg S.L."/>
            <person name="Devos K.M."/>
            <person name="Dvorak J."/>
        </authorList>
    </citation>
    <scope>NUCLEOTIDE SEQUENCE [LARGE SCALE GENOMIC DNA]</scope>
    <source>
        <strain evidence="23">cv. AL8/78</strain>
    </source>
</reference>
<keyword evidence="3" id="KW-1003">Cell membrane</keyword>
<accession>A0A453FBU2</accession>
<dbReference type="InterPro" id="IPR025287">
    <property type="entry name" value="WAK_GUB"/>
</dbReference>
<dbReference type="InterPro" id="IPR000719">
    <property type="entry name" value="Prot_kinase_dom"/>
</dbReference>
<keyword evidence="11 18" id="KW-0067">ATP-binding</keyword>
<evidence type="ECO:0000256" key="11">
    <source>
        <dbReference type="ARBA" id="ARBA00022840"/>
    </source>
</evidence>
<reference evidence="23" key="4">
    <citation type="submission" date="2019-03" db="UniProtKB">
        <authorList>
            <consortium name="EnsemblPlants"/>
        </authorList>
    </citation>
    <scope>IDENTIFICATION</scope>
</reference>
<evidence type="ECO:0000256" key="13">
    <source>
        <dbReference type="ARBA" id="ARBA00023136"/>
    </source>
</evidence>
<evidence type="ECO:0000313" key="24">
    <source>
        <dbReference type="Proteomes" id="UP000015105"/>
    </source>
</evidence>
<evidence type="ECO:0000256" key="10">
    <source>
        <dbReference type="ARBA" id="ARBA00022777"/>
    </source>
</evidence>
<keyword evidence="24" id="KW-1185">Reference proteome</keyword>
<dbReference type="Gene3D" id="3.30.200.20">
    <property type="entry name" value="Phosphorylase Kinase, domain 1"/>
    <property type="match status" value="1"/>
</dbReference>
<dbReference type="PROSITE" id="PS00108">
    <property type="entry name" value="PROTEIN_KINASE_ST"/>
    <property type="match status" value="1"/>
</dbReference>
<dbReference type="PROSITE" id="PS00107">
    <property type="entry name" value="PROTEIN_KINASE_ATP"/>
    <property type="match status" value="1"/>
</dbReference>
<keyword evidence="8 21" id="KW-0732">Signal</keyword>
<feature type="signal peptide" evidence="21">
    <location>
        <begin position="1"/>
        <end position="32"/>
    </location>
</feature>
<keyword evidence="4" id="KW-0723">Serine/threonine-protein kinase</keyword>
<evidence type="ECO:0000256" key="16">
    <source>
        <dbReference type="ARBA" id="ARBA00047899"/>
    </source>
</evidence>
<dbReference type="EnsemblPlants" id="AET3Gv20634600.9">
    <property type="protein sequence ID" value="AET3Gv20634600.9"/>
    <property type="gene ID" value="AET3Gv20634600"/>
</dbReference>
<sequence length="710" mass="77605">PEKKLAMPPLCRPRHGHVIVLLVVLLAGASHGDPADRPTCQLEPLTCGDLTVQYPFHLYNGTEEAVPAYGEPQSSYCGYAGLAILCDDDKPTLLLGGHDYTVSGINYTSLTVSLADADALGDDTCPMVDHNVTVPKQFHLPTSTVAYLFFFLNCTFPPEADFPPNPKPLRKPPSIKPVTCRTTKEEPAAMSFVLPEREIPPKDWWQACRSVYAAPVLKDALPADAKDPGWREDGYAKALRGGFQVGWDRSSGPCGQCEQSGGKCGYNRAAGFLGCFCANGGLVVGNAAGCSKISDTTAPLPESKRKYKMIIAGSVAGAAVFIALAAVAVLFIRKRRQRKVVNSSSKLLKYRYSGSGGTPTRSRGGDMESGSSQDMGNRFSYEELEEATDSFNENRELGDGGFGTVYKGYLGDGRVVAVKRLYNNSYRRVEQFVNEAAILARLRHPNLVMFYGCTSKESRELLLVYEFVQNGTVADHLHGPRAAERALPWPLRLSIAVESAAALTYLHAIEPPIVHRDVKTNNILLDTDFHVKVADFGLSRLFPLDATHVSTAPQGTPGYVDPEYHQCYQLTDKSDVYSFGVVLVELISSKPAVDITRQRNEINLAGMAISKIQKCRLEELVDVELGYESDPAARKMMTMVAELAFRCLQQNGEMRPPIREVLDVLRAIQDECLGHKDGGGKGKKDFAEPFSPNTVHAPWDSTTTTPNTSQ</sequence>
<dbReference type="Pfam" id="PF14380">
    <property type="entry name" value="WAK_assoc"/>
    <property type="match status" value="1"/>
</dbReference>
<evidence type="ECO:0000256" key="12">
    <source>
        <dbReference type="ARBA" id="ARBA00022989"/>
    </source>
</evidence>
<dbReference type="FunFam" id="1.10.510.10:FF:000161">
    <property type="entry name" value="Wall-associated receptor kinase-like 20"/>
    <property type="match status" value="1"/>
</dbReference>
<feature type="compositionally biased region" description="Basic and acidic residues" evidence="19">
    <location>
        <begin position="676"/>
        <end position="687"/>
    </location>
</feature>
<dbReference type="EC" id="2.7.11.1" evidence="2"/>
<comment type="catalytic activity">
    <reaction evidence="17">
        <text>L-seryl-[protein] + ATP = O-phospho-L-seryl-[protein] + ADP + H(+)</text>
        <dbReference type="Rhea" id="RHEA:17989"/>
        <dbReference type="Rhea" id="RHEA-COMP:9863"/>
        <dbReference type="Rhea" id="RHEA-COMP:11604"/>
        <dbReference type="ChEBI" id="CHEBI:15378"/>
        <dbReference type="ChEBI" id="CHEBI:29999"/>
        <dbReference type="ChEBI" id="CHEBI:30616"/>
        <dbReference type="ChEBI" id="CHEBI:83421"/>
        <dbReference type="ChEBI" id="CHEBI:456216"/>
        <dbReference type="EC" id="2.7.11.1"/>
    </reaction>
</comment>
<reference evidence="23" key="5">
    <citation type="journal article" date="2021" name="G3 (Bethesda)">
        <title>Aegilops tauschii genome assembly Aet v5.0 features greater sequence contiguity and improved annotation.</title>
        <authorList>
            <person name="Wang L."/>
            <person name="Zhu T."/>
            <person name="Rodriguez J.C."/>
            <person name="Deal K.R."/>
            <person name="Dubcovsky J."/>
            <person name="McGuire P.E."/>
            <person name="Lux T."/>
            <person name="Spannagl M."/>
            <person name="Mayer K.F.X."/>
            <person name="Baldrich P."/>
            <person name="Meyers B.C."/>
            <person name="Huo N."/>
            <person name="Gu Y.Q."/>
            <person name="Zhou H."/>
            <person name="Devos K.M."/>
            <person name="Bennetzen J.L."/>
            <person name="Unver T."/>
            <person name="Budak H."/>
            <person name="Gulick P.J."/>
            <person name="Galiba G."/>
            <person name="Kalapos B."/>
            <person name="Nelson D.R."/>
            <person name="Li P."/>
            <person name="You F.M."/>
            <person name="Luo M.C."/>
            <person name="Dvorak J."/>
        </authorList>
    </citation>
    <scope>NUCLEOTIDE SEQUENCE [LARGE SCALE GENOMIC DNA]</scope>
    <source>
        <strain evidence="23">cv. AL8/78</strain>
    </source>
</reference>
<evidence type="ECO:0000256" key="19">
    <source>
        <dbReference type="SAM" id="MobiDB-lite"/>
    </source>
</evidence>
<keyword evidence="7 20" id="KW-0812">Transmembrane</keyword>
<dbReference type="Gene3D" id="1.10.510.10">
    <property type="entry name" value="Transferase(Phosphotransferase) domain 1"/>
    <property type="match status" value="1"/>
</dbReference>
<keyword evidence="14" id="KW-0675">Receptor</keyword>
<feature type="region of interest" description="Disordered" evidence="19">
    <location>
        <begin position="676"/>
        <end position="710"/>
    </location>
</feature>
<comment type="catalytic activity">
    <reaction evidence="16">
        <text>L-threonyl-[protein] + ATP = O-phospho-L-threonyl-[protein] + ADP + H(+)</text>
        <dbReference type="Rhea" id="RHEA:46608"/>
        <dbReference type="Rhea" id="RHEA-COMP:11060"/>
        <dbReference type="Rhea" id="RHEA-COMP:11605"/>
        <dbReference type="ChEBI" id="CHEBI:15378"/>
        <dbReference type="ChEBI" id="CHEBI:30013"/>
        <dbReference type="ChEBI" id="CHEBI:30616"/>
        <dbReference type="ChEBI" id="CHEBI:61977"/>
        <dbReference type="ChEBI" id="CHEBI:456216"/>
        <dbReference type="EC" id="2.7.11.1"/>
    </reaction>
</comment>
<evidence type="ECO:0000256" key="3">
    <source>
        <dbReference type="ARBA" id="ARBA00022475"/>
    </source>
</evidence>
<reference evidence="24" key="1">
    <citation type="journal article" date="2014" name="Science">
        <title>Ancient hybridizations among the ancestral genomes of bread wheat.</title>
        <authorList>
            <consortium name="International Wheat Genome Sequencing Consortium,"/>
            <person name="Marcussen T."/>
            <person name="Sandve S.R."/>
            <person name="Heier L."/>
            <person name="Spannagl M."/>
            <person name="Pfeifer M."/>
            <person name="Jakobsen K.S."/>
            <person name="Wulff B.B."/>
            <person name="Steuernagel B."/>
            <person name="Mayer K.F."/>
            <person name="Olsen O.A."/>
        </authorList>
    </citation>
    <scope>NUCLEOTIDE SEQUENCE [LARGE SCALE GENOMIC DNA]</scope>
    <source>
        <strain evidence="24">cv. AL8/78</strain>
    </source>
</reference>
<dbReference type="SUPFAM" id="SSF56112">
    <property type="entry name" value="Protein kinase-like (PK-like)"/>
    <property type="match status" value="1"/>
</dbReference>
<feature type="chain" id="PRO_5019529630" description="non-specific serine/threonine protein kinase" evidence="21">
    <location>
        <begin position="33"/>
        <end position="710"/>
    </location>
</feature>
<dbReference type="Gramene" id="AET3Gv20634600.9">
    <property type="protein sequence ID" value="AET3Gv20634600.9"/>
    <property type="gene ID" value="AET3Gv20634600"/>
</dbReference>
<evidence type="ECO:0000256" key="7">
    <source>
        <dbReference type="ARBA" id="ARBA00022692"/>
    </source>
</evidence>
<dbReference type="CDD" id="cd14066">
    <property type="entry name" value="STKc_IRAK"/>
    <property type="match status" value="1"/>
</dbReference>
<dbReference type="PANTHER" id="PTHR46008:SF60">
    <property type="entry name" value="PROTEIN KINASE DOMAIN-CONTAINING PROTEIN"/>
    <property type="match status" value="1"/>
</dbReference>
<dbReference type="GO" id="GO:0005886">
    <property type="term" value="C:plasma membrane"/>
    <property type="evidence" value="ECO:0007669"/>
    <property type="project" value="UniProtKB-SubCell"/>
</dbReference>
<evidence type="ECO:0000256" key="6">
    <source>
        <dbReference type="ARBA" id="ARBA00022679"/>
    </source>
</evidence>
<evidence type="ECO:0000256" key="20">
    <source>
        <dbReference type="SAM" id="Phobius"/>
    </source>
</evidence>
<dbReference type="AlphaFoldDB" id="A0A453FBU2"/>
<feature type="region of interest" description="Disordered" evidence="19">
    <location>
        <begin position="352"/>
        <end position="374"/>
    </location>
</feature>
<dbReference type="PANTHER" id="PTHR46008">
    <property type="entry name" value="LEAF RUST 10 DISEASE-RESISTANCE LOCUS RECEPTOR-LIKE PROTEIN KINASE-LIKE 1.4"/>
    <property type="match status" value="1"/>
</dbReference>
<dbReference type="GO" id="GO:0005524">
    <property type="term" value="F:ATP binding"/>
    <property type="evidence" value="ECO:0007669"/>
    <property type="project" value="UniProtKB-UniRule"/>
</dbReference>
<dbReference type="STRING" id="200361.A0A453FBU2"/>
<dbReference type="Pfam" id="PF13947">
    <property type="entry name" value="GUB_WAK_bind"/>
    <property type="match status" value="1"/>
</dbReference>
<protein>
    <recommendedName>
        <fullName evidence="2">non-specific serine/threonine protein kinase</fullName>
        <ecNumber evidence="2">2.7.11.1</ecNumber>
    </recommendedName>
</protein>
<keyword evidence="5" id="KW-0597">Phosphoprotein</keyword>
<dbReference type="FunFam" id="3.30.200.20:FF:000214">
    <property type="entry name" value="WAK1-OsWAK receptor-like cytoplasmic kinase (OsWAK-RLCK)"/>
    <property type="match status" value="1"/>
</dbReference>
<proteinExistence type="predicted"/>
<dbReference type="Proteomes" id="UP000015105">
    <property type="component" value="Chromosome 3D"/>
</dbReference>
<evidence type="ECO:0000256" key="4">
    <source>
        <dbReference type="ARBA" id="ARBA00022527"/>
    </source>
</evidence>
<organism evidence="23 24">
    <name type="scientific">Aegilops tauschii subsp. strangulata</name>
    <name type="common">Goatgrass</name>
    <dbReference type="NCBI Taxonomy" id="200361"/>
    <lineage>
        <taxon>Eukaryota</taxon>
        <taxon>Viridiplantae</taxon>
        <taxon>Streptophyta</taxon>
        <taxon>Embryophyta</taxon>
        <taxon>Tracheophyta</taxon>
        <taxon>Spermatophyta</taxon>
        <taxon>Magnoliopsida</taxon>
        <taxon>Liliopsida</taxon>
        <taxon>Poales</taxon>
        <taxon>Poaceae</taxon>
        <taxon>BOP clade</taxon>
        <taxon>Pooideae</taxon>
        <taxon>Triticodae</taxon>
        <taxon>Triticeae</taxon>
        <taxon>Triticinae</taxon>
        <taxon>Aegilops</taxon>
    </lineage>
</organism>
<evidence type="ECO:0000256" key="1">
    <source>
        <dbReference type="ARBA" id="ARBA00004251"/>
    </source>
</evidence>
<feature type="compositionally biased region" description="Polar residues" evidence="19">
    <location>
        <begin position="700"/>
        <end position="710"/>
    </location>
</feature>
<feature type="binding site" evidence="18">
    <location>
        <position position="419"/>
    </location>
    <ligand>
        <name>ATP</name>
        <dbReference type="ChEBI" id="CHEBI:30616"/>
    </ligand>
</feature>
<dbReference type="InterPro" id="IPR008271">
    <property type="entry name" value="Ser/Thr_kinase_AS"/>
</dbReference>
<evidence type="ECO:0000256" key="18">
    <source>
        <dbReference type="PROSITE-ProRule" id="PRU10141"/>
    </source>
</evidence>
<name>A0A453FBU2_AEGTS</name>
<feature type="transmembrane region" description="Helical" evidence="20">
    <location>
        <begin position="309"/>
        <end position="332"/>
    </location>
</feature>
<evidence type="ECO:0000256" key="17">
    <source>
        <dbReference type="ARBA" id="ARBA00048679"/>
    </source>
</evidence>
<evidence type="ECO:0000256" key="8">
    <source>
        <dbReference type="ARBA" id="ARBA00022729"/>
    </source>
</evidence>
<keyword evidence="9 18" id="KW-0547">Nucleotide-binding</keyword>
<keyword evidence="6" id="KW-0808">Transferase</keyword>
<keyword evidence="13 20" id="KW-0472">Membrane</keyword>
<dbReference type="InterPro" id="IPR017441">
    <property type="entry name" value="Protein_kinase_ATP_BS"/>
</dbReference>
<keyword evidence="15" id="KW-0325">Glycoprotein</keyword>
<comment type="subcellular location">
    <subcellularLocation>
        <location evidence="1">Cell membrane</location>
        <topology evidence="1">Single-pass type I membrane protein</topology>
    </subcellularLocation>
</comment>
<evidence type="ECO:0000256" key="15">
    <source>
        <dbReference type="ARBA" id="ARBA00023180"/>
    </source>
</evidence>
<keyword evidence="10" id="KW-0418">Kinase</keyword>
<keyword evidence="12 20" id="KW-1133">Transmembrane helix</keyword>
<dbReference type="PROSITE" id="PS50011">
    <property type="entry name" value="PROTEIN_KINASE_DOM"/>
    <property type="match status" value="1"/>
</dbReference>
<dbReference type="InterPro" id="IPR032872">
    <property type="entry name" value="WAK_assoc_C"/>
</dbReference>
<evidence type="ECO:0000256" key="2">
    <source>
        <dbReference type="ARBA" id="ARBA00012513"/>
    </source>
</evidence>
<evidence type="ECO:0000259" key="22">
    <source>
        <dbReference type="PROSITE" id="PS50011"/>
    </source>
</evidence>
<reference evidence="24" key="2">
    <citation type="journal article" date="2017" name="Nat. Plants">
        <title>The Aegilops tauschii genome reveals multiple impacts of transposons.</title>
        <authorList>
            <person name="Zhao G."/>
            <person name="Zou C."/>
            <person name="Li K."/>
            <person name="Wang K."/>
            <person name="Li T."/>
            <person name="Gao L."/>
            <person name="Zhang X."/>
            <person name="Wang H."/>
            <person name="Yang Z."/>
            <person name="Liu X."/>
            <person name="Jiang W."/>
            <person name="Mao L."/>
            <person name="Kong X."/>
            <person name="Jiao Y."/>
            <person name="Jia J."/>
        </authorList>
    </citation>
    <scope>NUCLEOTIDE SEQUENCE [LARGE SCALE GENOMIC DNA]</scope>
    <source>
        <strain evidence="24">cv. AL8/78</strain>
    </source>
</reference>
<dbReference type="SMART" id="SM00220">
    <property type="entry name" value="S_TKc"/>
    <property type="match status" value="1"/>
</dbReference>
<evidence type="ECO:0000256" key="9">
    <source>
        <dbReference type="ARBA" id="ARBA00022741"/>
    </source>
</evidence>
<dbReference type="CDD" id="cd12087">
    <property type="entry name" value="TM_EGFR-like"/>
    <property type="match status" value="1"/>
</dbReference>
<evidence type="ECO:0000256" key="5">
    <source>
        <dbReference type="ARBA" id="ARBA00022553"/>
    </source>
</evidence>
<evidence type="ECO:0000256" key="14">
    <source>
        <dbReference type="ARBA" id="ARBA00023170"/>
    </source>
</evidence>